<keyword evidence="4" id="KW-1185">Reference proteome</keyword>
<dbReference type="EMBL" id="JAKRKC020000003">
    <property type="protein sequence ID" value="MCK2221934.1"/>
    <property type="molecule type" value="Genomic_DNA"/>
</dbReference>
<dbReference type="Gene3D" id="1.10.1040.10">
    <property type="entry name" value="N-(1-d-carboxylethyl)-l-norvaline Dehydrogenase, domain 2"/>
    <property type="match status" value="1"/>
</dbReference>
<evidence type="ECO:0000259" key="1">
    <source>
        <dbReference type="Pfam" id="PF03446"/>
    </source>
</evidence>
<feature type="domain" description="NADPH-dependent reductive aminase-like C-terminal" evidence="2">
    <location>
        <begin position="168"/>
        <end position="287"/>
    </location>
</feature>
<dbReference type="Gene3D" id="3.40.50.720">
    <property type="entry name" value="NAD(P)-binding Rossmann-like Domain"/>
    <property type="match status" value="1"/>
</dbReference>
<dbReference type="Pfam" id="PF21761">
    <property type="entry name" value="RedAm-like_C"/>
    <property type="match status" value="1"/>
</dbReference>
<dbReference type="InterPro" id="IPR036291">
    <property type="entry name" value="NAD(P)-bd_dom_sf"/>
</dbReference>
<gene>
    <name evidence="3" type="ORF">MF672_050220</name>
</gene>
<proteinExistence type="predicted"/>
<comment type="caution">
    <text evidence="3">The sequence shown here is derived from an EMBL/GenBank/DDBJ whole genome shotgun (WGS) entry which is preliminary data.</text>
</comment>
<evidence type="ECO:0000313" key="4">
    <source>
        <dbReference type="Proteomes" id="UP001317259"/>
    </source>
</evidence>
<dbReference type="Proteomes" id="UP001317259">
    <property type="component" value="Unassembled WGS sequence"/>
</dbReference>
<name>A0ABT0GBF7_9ACTN</name>
<dbReference type="PANTHER" id="PTHR43580:SF2">
    <property type="entry name" value="CYTOKINE-LIKE NUCLEAR FACTOR N-PAC"/>
    <property type="match status" value="1"/>
</dbReference>
<sequence length="297" mass="30960">MTEPNASDHQIAVIGAGAIGSAVARHLLAHGHDVVAWNRTPSRLDPLAAAGARPAGSVREAVSSATLALFTLTDYVAVQQCLAELDGDLSGRTIVAMCTGTPDEAERAAQRVTALGASYLDAGIQTSPEVIGTDAATILYGGSRSAFQRHRALLGLLSTPHFVGEAPQAAAIWDLTLFGLWYDAQLGLLRAFDTVRAAGIDVAEFTDTAVKQLEHVVTGAPGIASELLNATYPAGPATLAEHLTVIRHLIRLRDGQTLGDGGLPTVAARIETLIAQRRESEGLTATIAAEHGMPVAR</sequence>
<dbReference type="InterPro" id="IPR051265">
    <property type="entry name" value="HIBADH-related_NP60_sf"/>
</dbReference>
<dbReference type="Pfam" id="PF03446">
    <property type="entry name" value="NAD_binding_2"/>
    <property type="match status" value="1"/>
</dbReference>
<dbReference type="InterPro" id="IPR013328">
    <property type="entry name" value="6PGD_dom2"/>
</dbReference>
<protein>
    <submittedName>
        <fullName evidence="3">NAD(P)-binding domain-containing protein</fullName>
    </submittedName>
</protein>
<dbReference type="PROSITE" id="PS00065">
    <property type="entry name" value="D_2_HYDROXYACID_DH_1"/>
    <property type="match status" value="1"/>
</dbReference>
<evidence type="ECO:0000259" key="2">
    <source>
        <dbReference type="Pfam" id="PF21761"/>
    </source>
</evidence>
<accession>A0ABT0GBF7</accession>
<reference evidence="3 4" key="1">
    <citation type="submission" date="2022-04" db="EMBL/GenBank/DDBJ databases">
        <title>Genome draft of Actinomadura sp. ATCC 31491.</title>
        <authorList>
            <person name="Shi X."/>
            <person name="Du Y."/>
        </authorList>
    </citation>
    <scope>NUCLEOTIDE SEQUENCE [LARGE SCALE GENOMIC DNA]</scope>
    <source>
        <strain evidence="3 4">ATCC 31491</strain>
    </source>
</reference>
<dbReference type="PANTHER" id="PTHR43580">
    <property type="entry name" value="OXIDOREDUCTASE GLYR1-RELATED"/>
    <property type="match status" value="1"/>
</dbReference>
<organism evidence="3 4">
    <name type="scientific">Actinomadura luzonensis</name>
    <dbReference type="NCBI Taxonomy" id="2805427"/>
    <lineage>
        <taxon>Bacteria</taxon>
        <taxon>Bacillati</taxon>
        <taxon>Actinomycetota</taxon>
        <taxon>Actinomycetes</taxon>
        <taxon>Streptosporangiales</taxon>
        <taxon>Thermomonosporaceae</taxon>
        <taxon>Actinomadura</taxon>
    </lineage>
</organism>
<dbReference type="InterPro" id="IPR048666">
    <property type="entry name" value="RedAm-like_C"/>
</dbReference>
<dbReference type="InterPro" id="IPR029752">
    <property type="entry name" value="D-isomer_DH_CS1"/>
</dbReference>
<dbReference type="RefSeq" id="WP_242377621.1">
    <property type="nucleotide sequence ID" value="NZ_JAKRKC020000003.1"/>
</dbReference>
<dbReference type="SUPFAM" id="SSF51735">
    <property type="entry name" value="NAD(P)-binding Rossmann-fold domains"/>
    <property type="match status" value="1"/>
</dbReference>
<evidence type="ECO:0000313" key="3">
    <source>
        <dbReference type="EMBL" id="MCK2221934.1"/>
    </source>
</evidence>
<feature type="domain" description="6-phosphogluconate dehydrogenase NADP-binding" evidence="1">
    <location>
        <begin position="10"/>
        <end position="158"/>
    </location>
</feature>
<dbReference type="InterPro" id="IPR006115">
    <property type="entry name" value="6PGDH_NADP-bd"/>
</dbReference>